<protein>
    <recommendedName>
        <fullName evidence="1">Neprosin PEP catalytic domain-containing protein</fullName>
    </recommendedName>
</protein>
<keyword evidence="3" id="KW-1185">Reference proteome</keyword>
<dbReference type="Pfam" id="PF03080">
    <property type="entry name" value="Neprosin"/>
    <property type="match status" value="1"/>
</dbReference>
<reference evidence="2" key="1">
    <citation type="submission" date="2020-08" db="EMBL/GenBank/DDBJ databases">
        <title>Plant Genome Project.</title>
        <authorList>
            <person name="Zhang R.-G."/>
        </authorList>
    </citation>
    <scope>NUCLEOTIDE SEQUENCE</scope>
    <source>
        <strain evidence="2">WSP0</strain>
        <tissue evidence="2">Leaf</tissue>
    </source>
</reference>
<proteinExistence type="predicted"/>
<dbReference type="PANTHER" id="PTHR31589:SF223">
    <property type="entry name" value="PROTEIN, PUTATIVE (DUF239)-RELATED"/>
    <property type="match status" value="1"/>
</dbReference>
<organism evidence="2 3">
    <name type="scientific">Rhododendron griersonianum</name>
    <dbReference type="NCBI Taxonomy" id="479676"/>
    <lineage>
        <taxon>Eukaryota</taxon>
        <taxon>Viridiplantae</taxon>
        <taxon>Streptophyta</taxon>
        <taxon>Embryophyta</taxon>
        <taxon>Tracheophyta</taxon>
        <taxon>Spermatophyta</taxon>
        <taxon>Magnoliopsida</taxon>
        <taxon>eudicotyledons</taxon>
        <taxon>Gunneridae</taxon>
        <taxon>Pentapetalae</taxon>
        <taxon>asterids</taxon>
        <taxon>Ericales</taxon>
        <taxon>Ericaceae</taxon>
        <taxon>Ericoideae</taxon>
        <taxon>Rhodoreae</taxon>
        <taxon>Rhododendron</taxon>
    </lineage>
</organism>
<evidence type="ECO:0000313" key="3">
    <source>
        <dbReference type="Proteomes" id="UP000823749"/>
    </source>
</evidence>
<dbReference type="AlphaFoldDB" id="A0AAV6LCI2"/>
<sequence length="298" mass="32884">MKPISINRGTRYHASPKFTKPISKKLKGGGCPIGTVPIRRLTKEDLIRERLASRIMPLEYYTPGTHNAVLRTRANSNKKFLGAGAALSVHNPHVDGRQYSAAKVKIQNGPDSIEAGWRVDPLLYGDTHTRFFIRLDAGQSHCFNTRCPGFVLVRSDEALDSILYNVSVPGGPIFYIQTYIDRQDGDDYTEVGFWPKRIFTGLGDLANHVEWGGETFGPPGSSTPPMGGGYYPIGTTKFDAYFSLVTVLNEYGQTVDVDNTEVFSDNHKLYKVVDRGNVGGYFGHYFVYGGSGGKSTQV</sequence>
<accession>A0AAV6LCI2</accession>
<dbReference type="EMBL" id="JACTNZ010000002">
    <property type="protein sequence ID" value="KAG5562354.1"/>
    <property type="molecule type" value="Genomic_DNA"/>
</dbReference>
<dbReference type="Proteomes" id="UP000823749">
    <property type="component" value="Chromosome 2"/>
</dbReference>
<feature type="domain" description="Neprosin PEP catalytic" evidence="1">
    <location>
        <begin position="60"/>
        <end position="295"/>
    </location>
</feature>
<gene>
    <name evidence="2" type="ORF">RHGRI_005179</name>
</gene>
<evidence type="ECO:0000313" key="2">
    <source>
        <dbReference type="EMBL" id="KAG5562354.1"/>
    </source>
</evidence>
<name>A0AAV6LCI2_9ERIC</name>
<dbReference type="InterPro" id="IPR053168">
    <property type="entry name" value="Glutamic_endopeptidase"/>
</dbReference>
<dbReference type="PROSITE" id="PS52045">
    <property type="entry name" value="NEPROSIN_PEP_CD"/>
    <property type="match status" value="1"/>
</dbReference>
<dbReference type="PANTHER" id="PTHR31589">
    <property type="entry name" value="PROTEIN, PUTATIVE (DUF239)-RELATED-RELATED"/>
    <property type="match status" value="1"/>
</dbReference>
<evidence type="ECO:0000259" key="1">
    <source>
        <dbReference type="PROSITE" id="PS52045"/>
    </source>
</evidence>
<dbReference type="InterPro" id="IPR004314">
    <property type="entry name" value="Neprosin"/>
</dbReference>
<comment type="caution">
    <text evidence="2">The sequence shown here is derived from an EMBL/GenBank/DDBJ whole genome shotgun (WGS) entry which is preliminary data.</text>
</comment>